<dbReference type="EMBL" id="JAHQIW010001662">
    <property type="protein sequence ID" value="KAJ1353281.1"/>
    <property type="molecule type" value="Genomic_DNA"/>
</dbReference>
<evidence type="ECO:0000256" key="1">
    <source>
        <dbReference type="SAM" id="MobiDB-lite"/>
    </source>
</evidence>
<keyword evidence="3" id="KW-1185">Reference proteome</keyword>
<feature type="region of interest" description="Disordered" evidence="1">
    <location>
        <begin position="1"/>
        <end position="50"/>
    </location>
</feature>
<reference evidence="2" key="1">
    <citation type="submission" date="2021-06" db="EMBL/GenBank/DDBJ databases">
        <title>Parelaphostrongylus tenuis whole genome reference sequence.</title>
        <authorList>
            <person name="Garwood T.J."/>
            <person name="Larsen P.A."/>
            <person name="Fountain-Jones N.M."/>
            <person name="Garbe J.R."/>
            <person name="Macchietto M.G."/>
            <person name="Kania S.A."/>
            <person name="Gerhold R.W."/>
            <person name="Richards J.E."/>
            <person name="Wolf T.M."/>
        </authorList>
    </citation>
    <scope>NUCLEOTIDE SEQUENCE</scope>
    <source>
        <strain evidence="2">MNPRO001-30</strain>
        <tissue evidence="2">Meninges</tissue>
    </source>
</reference>
<dbReference type="AlphaFoldDB" id="A0AAD5MSG8"/>
<proteinExistence type="predicted"/>
<sequence length="99" mass="11110">MFSPLTGNSLPVAENFQKPEEKVHDEISEQELSKKKRNTKEESMESADEEYHNCGRHVLVESAGHGIMTSGIKHDGVFNQCFDPPEPSAHHTSLFTETI</sequence>
<accession>A0AAD5MSG8</accession>
<evidence type="ECO:0000313" key="2">
    <source>
        <dbReference type="EMBL" id="KAJ1353281.1"/>
    </source>
</evidence>
<feature type="compositionally biased region" description="Basic and acidic residues" evidence="1">
    <location>
        <begin position="17"/>
        <end position="50"/>
    </location>
</feature>
<protein>
    <submittedName>
        <fullName evidence="2">Uncharacterized protein</fullName>
    </submittedName>
</protein>
<dbReference type="Proteomes" id="UP001196413">
    <property type="component" value="Unassembled WGS sequence"/>
</dbReference>
<organism evidence="2 3">
    <name type="scientific">Parelaphostrongylus tenuis</name>
    <name type="common">Meningeal worm</name>
    <dbReference type="NCBI Taxonomy" id="148309"/>
    <lineage>
        <taxon>Eukaryota</taxon>
        <taxon>Metazoa</taxon>
        <taxon>Ecdysozoa</taxon>
        <taxon>Nematoda</taxon>
        <taxon>Chromadorea</taxon>
        <taxon>Rhabditida</taxon>
        <taxon>Rhabditina</taxon>
        <taxon>Rhabditomorpha</taxon>
        <taxon>Strongyloidea</taxon>
        <taxon>Metastrongylidae</taxon>
        <taxon>Parelaphostrongylus</taxon>
    </lineage>
</organism>
<gene>
    <name evidence="2" type="ORF">KIN20_009880</name>
</gene>
<comment type="caution">
    <text evidence="2">The sequence shown here is derived from an EMBL/GenBank/DDBJ whole genome shotgun (WGS) entry which is preliminary data.</text>
</comment>
<evidence type="ECO:0000313" key="3">
    <source>
        <dbReference type="Proteomes" id="UP001196413"/>
    </source>
</evidence>
<name>A0AAD5MSG8_PARTN</name>